<keyword evidence="1" id="KW-0812">Transmembrane</keyword>
<evidence type="ECO:0000259" key="2">
    <source>
        <dbReference type="Pfam" id="PF07331"/>
    </source>
</evidence>
<reference evidence="3 4" key="1">
    <citation type="submission" date="2017-12" db="EMBL/GenBank/DDBJ databases">
        <authorList>
            <person name="Hurst M.R.H."/>
        </authorList>
    </citation>
    <scope>NUCLEOTIDE SEQUENCE [LARGE SCALE GENOMIC DNA]</scope>
    <source>
        <strain evidence="3 4">BM15</strain>
    </source>
</reference>
<organism evidence="3 4">
    <name type="scientific">Paracoccus tegillarcae</name>
    <dbReference type="NCBI Taxonomy" id="1529068"/>
    <lineage>
        <taxon>Bacteria</taxon>
        <taxon>Pseudomonadati</taxon>
        <taxon>Pseudomonadota</taxon>
        <taxon>Alphaproteobacteria</taxon>
        <taxon>Rhodobacterales</taxon>
        <taxon>Paracoccaceae</taxon>
        <taxon>Paracoccus</taxon>
    </lineage>
</organism>
<sequence length="185" mass="19818">MAGNGQSQRSGTNLAWRRRVHRLCRRARGTNGRDLAADRRHSVTDRLSGLFFFLLATGYVWLSAGYTAGFGDPLGPAIFPRVVGIPAIILSLSLMIWPRHNATWAGRDGLLRQAAAVAILIGYALLLEPVGFVPTTFAAILGLALLMGAPPIKGLLTAALAAPGLYLLFDRAMGLPLPLLGTWFS</sequence>
<name>A0A2K9EWA7_9RHOB</name>
<dbReference type="EMBL" id="CP025408">
    <property type="protein sequence ID" value="AUH32332.1"/>
    <property type="molecule type" value="Genomic_DNA"/>
</dbReference>
<evidence type="ECO:0000313" key="4">
    <source>
        <dbReference type="Proteomes" id="UP000233742"/>
    </source>
</evidence>
<dbReference type="Pfam" id="PF07331">
    <property type="entry name" value="TctB"/>
    <property type="match status" value="1"/>
</dbReference>
<keyword evidence="1" id="KW-1133">Transmembrane helix</keyword>
<accession>A0A2K9EWA7</accession>
<dbReference type="InterPro" id="IPR009936">
    <property type="entry name" value="DUF1468"/>
</dbReference>
<feature type="transmembrane region" description="Helical" evidence="1">
    <location>
        <begin position="109"/>
        <end position="126"/>
    </location>
</feature>
<protein>
    <submittedName>
        <fullName evidence="3">Tricarboxylic transporter</fullName>
    </submittedName>
</protein>
<feature type="domain" description="DUF1468" evidence="2">
    <location>
        <begin position="47"/>
        <end position="178"/>
    </location>
</feature>
<gene>
    <name evidence="3" type="ORF">CUV01_02040</name>
</gene>
<evidence type="ECO:0000256" key="1">
    <source>
        <dbReference type="SAM" id="Phobius"/>
    </source>
</evidence>
<dbReference type="Proteomes" id="UP000233742">
    <property type="component" value="Chromosome"/>
</dbReference>
<proteinExistence type="predicted"/>
<dbReference type="AlphaFoldDB" id="A0A2K9EWA7"/>
<keyword evidence="4" id="KW-1185">Reference proteome</keyword>
<feature type="transmembrane region" description="Helical" evidence="1">
    <location>
        <begin position="78"/>
        <end position="97"/>
    </location>
</feature>
<keyword evidence="1" id="KW-0472">Membrane</keyword>
<dbReference type="KEGG" id="paro:CUV01_02040"/>
<evidence type="ECO:0000313" key="3">
    <source>
        <dbReference type="EMBL" id="AUH32332.1"/>
    </source>
</evidence>
<feature type="transmembrane region" description="Helical" evidence="1">
    <location>
        <begin position="47"/>
        <end position="66"/>
    </location>
</feature>